<evidence type="ECO:0000256" key="1">
    <source>
        <dbReference type="SAM" id="Phobius"/>
    </source>
</evidence>
<name>A0A3P1ZBD7_TANFO</name>
<evidence type="ECO:0008006" key="4">
    <source>
        <dbReference type="Google" id="ProtNLM"/>
    </source>
</evidence>
<feature type="transmembrane region" description="Helical" evidence="1">
    <location>
        <begin position="286"/>
        <end position="308"/>
    </location>
</feature>
<keyword evidence="1" id="KW-0472">Membrane</keyword>
<dbReference type="RefSeq" id="WP_124788986.1">
    <property type="nucleotide sequence ID" value="NZ_RQYN01000001.1"/>
</dbReference>
<feature type="transmembrane region" description="Helical" evidence="1">
    <location>
        <begin position="88"/>
        <end position="107"/>
    </location>
</feature>
<gene>
    <name evidence="2" type="ORF">EII41_00535</name>
</gene>
<dbReference type="EMBL" id="RQYN01000001">
    <property type="protein sequence ID" value="RRD79616.1"/>
    <property type="molecule type" value="Genomic_DNA"/>
</dbReference>
<reference evidence="2 3" key="1">
    <citation type="submission" date="2018-11" db="EMBL/GenBank/DDBJ databases">
        <title>Genomes From Bacteria Associated with the Canine Oral Cavity: a Test Case for Automated Genome-Based Taxonomic Assignment.</title>
        <authorList>
            <person name="Coil D.A."/>
            <person name="Jospin G."/>
            <person name="Darling A.E."/>
            <person name="Wallis C."/>
            <person name="Davis I.J."/>
            <person name="Harris S."/>
            <person name="Eisen J.A."/>
            <person name="Holcombe L.J."/>
            <person name="O'Flynn C."/>
        </authorList>
    </citation>
    <scope>NUCLEOTIDE SEQUENCE [LARGE SCALE GENOMIC DNA]</scope>
    <source>
        <strain evidence="2 3">OH1426_COT-023</strain>
    </source>
</reference>
<feature type="transmembrane region" description="Helical" evidence="1">
    <location>
        <begin position="320"/>
        <end position="339"/>
    </location>
</feature>
<comment type="caution">
    <text evidence="2">The sequence shown here is derived from an EMBL/GenBank/DDBJ whole genome shotgun (WGS) entry which is preliminary data.</text>
</comment>
<dbReference type="Proteomes" id="UP000279860">
    <property type="component" value="Unassembled WGS sequence"/>
</dbReference>
<evidence type="ECO:0000313" key="2">
    <source>
        <dbReference type="EMBL" id="RRD79616.1"/>
    </source>
</evidence>
<feature type="transmembrane region" description="Helical" evidence="1">
    <location>
        <begin position="203"/>
        <end position="220"/>
    </location>
</feature>
<sequence>MNGRHTKIFYILAGIFSIIYFSLVWFCADNIPYWDDYIVEQNFLVQYLHTDSLSEKVKLLLQQHNEHRLLFTRSVTLMTYFFTGKLHYSFYIFLANAMFLGIGVLMYQTVQEGKKAFGAFLIALLLFSGQHLETSNWAMSGLTNIGILFLAFSSLYCLISGRRYFIVAGFLLSGITIFSNGNGMFVIFPALICLFLQRRIKIGIAYTFWGVLLIACYFYNYTRSARTDIDLIEIISHIPSILLNTCTFGGLTFWIPSLRIISIVVGTFCFSVFIWGLCKKWYKTNLFCYACLTFLYLSAGAVAVVWFTGGEIAGALRYRVYSTSIFTFTLLLLISQTYVFSDRRLIYLSSFAILLFNSYSMIYVLKEKKRMEWRRLSAYHWKQKGKGLAISSDETIIPYLKEAERMNLYKMPKYPLSEYAASTKKVLVKPMWEEIDMPYQIENISKQNGWLIIEGWAYLKNKSMNFSDIYIYLINQESQYLCTSFSERRYDLNLNAPLDRIEHCGFFTVADIHDFKKGSYQVGIKIKRLFDRKDYNILTDEIVEI</sequence>
<keyword evidence="1" id="KW-0812">Transmembrane</keyword>
<dbReference type="AlphaFoldDB" id="A0A3P1ZBD7"/>
<feature type="transmembrane region" description="Helical" evidence="1">
    <location>
        <begin position="241"/>
        <end position="274"/>
    </location>
</feature>
<feature type="transmembrane region" description="Helical" evidence="1">
    <location>
        <begin position="116"/>
        <end position="132"/>
    </location>
</feature>
<evidence type="ECO:0000313" key="3">
    <source>
        <dbReference type="Proteomes" id="UP000279860"/>
    </source>
</evidence>
<feature type="transmembrane region" description="Helical" evidence="1">
    <location>
        <begin position="166"/>
        <end position="197"/>
    </location>
</feature>
<feature type="transmembrane region" description="Helical" evidence="1">
    <location>
        <begin position="138"/>
        <end position="159"/>
    </location>
</feature>
<accession>A0A3P1ZBD7</accession>
<feature type="transmembrane region" description="Helical" evidence="1">
    <location>
        <begin position="7"/>
        <end position="26"/>
    </location>
</feature>
<protein>
    <recommendedName>
        <fullName evidence="4">Glycosyltransferase RgtA/B/C/D-like domain-containing protein</fullName>
    </recommendedName>
</protein>
<proteinExistence type="predicted"/>
<organism evidence="2 3">
    <name type="scientific">Tannerella forsythia</name>
    <name type="common">Bacteroides forsythus</name>
    <dbReference type="NCBI Taxonomy" id="28112"/>
    <lineage>
        <taxon>Bacteria</taxon>
        <taxon>Pseudomonadati</taxon>
        <taxon>Bacteroidota</taxon>
        <taxon>Bacteroidia</taxon>
        <taxon>Bacteroidales</taxon>
        <taxon>Tannerellaceae</taxon>
        <taxon>Tannerella</taxon>
    </lineage>
</organism>
<feature type="transmembrane region" description="Helical" evidence="1">
    <location>
        <begin position="345"/>
        <end position="365"/>
    </location>
</feature>
<keyword evidence="1" id="KW-1133">Transmembrane helix</keyword>